<sequence>MNSKPKVGYIGLGLMGKSMARNILRAGFPLVVHNRSREAVKELVEEGAVEAHTPAEVARQVDIVKGEFRP</sequence>
<dbReference type="PROSITE" id="PS00895">
    <property type="entry name" value="3_HYDROXYISOBUT_DH"/>
    <property type="match status" value="1"/>
</dbReference>
<accession>X1GGY7</accession>
<dbReference type="GO" id="GO:0050661">
    <property type="term" value="F:NADP binding"/>
    <property type="evidence" value="ECO:0007669"/>
    <property type="project" value="InterPro"/>
</dbReference>
<dbReference type="InterPro" id="IPR006115">
    <property type="entry name" value="6PGDH_NADP-bd"/>
</dbReference>
<dbReference type="AlphaFoldDB" id="X1GGY7"/>
<dbReference type="PANTHER" id="PTHR43060">
    <property type="entry name" value="3-HYDROXYISOBUTYRATE DEHYDROGENASE-LIKE 1, MITOCHONDRIAL-RELATED"/>
    <property type="match status" value="1"/>
</dbReference>
<dbReference type="InterPro" id="IPR002204">
    <property type="entry name" value="3-OH-isobutyrate_DH-rel_CS"/>
</dbReference>
<evidence type="ECO:0000259" key="1">
    <source>
        <dbReference type="Pfam" id="PF03446"/>
    </source>
</evidence>
<name>X1GGY7_9ZZZZ</name>
<dbReference type="PANTHER" id="PTHR43060:SF15">
    <property type="entry name" value="3-HYDROXYISOBUTYRATE DEHYDROGENASE-LIKE 1, MITOCHONDRIAL-RELATED"/>
    <property type="match status" value="1"/>
</dbReference>
<dbReference type="GO" id="GO:0016491">
    <property type="term" value="F:oxidoreductase activity"/>
    <property type="evidence" value="ECO:0007669"/>
    <property type="project" value="InterPro"/>
</dbReference>
<dbReference type="Gene3D" id="3.40.50.720">
    <property type="entry name" value="NAD(P)-binding Rossmann-like Domain"/>
    <property type="match status" value="1"/>
</dbReference>
<reference evidence="2" key="1">
    <citation type="journal article" date="2014" name="Front. Microbiol.">
        <title>High frequency of phylogenetically diverse reductive dehalogenase-homologous genes in deep subseafloor sedimentary metagenomes.</title>
        <authorList>
            <person name="Kawai M."/>
            <person name="Futagami T."/>
            <person name="Toyoda A."/>
            <person name="Takaki Y."/>
            <person name="Nishi S."/>
            <person name="Hori S."/>
            <person name="Arai W."/>
            <person name="Tsubouchi T."/>
            <person name="Morono Y."/>
            <person name="Uchiyama I."/>
            <person name="Ito T."/>
            <person name="Fujiyama A."/>
            <person name="Inagaki F."/>
            <person name="Takami H."/>
        </authorList>
    </citation>
    <scope>NUCLEOTIDE SEQUENCE</scope>
    <source>
        <strain evidence="2">Expedition CK06-06</strain>
    </source>
</reference>
<gene>
    <name evidence="2" type="ORF">S03H2_14441</name>
</gene>
<evidence type="ECO:0000313" key="2">
    <source>
        <dbReference type="EMBL" id="GAH44070.1"/>
    </source>
</evidence>
<organism evidence="2">
    <name type="scientific">marine sediment metagenome</name>
    <dbReference type="NCBI Taxonomy" id="412755"/>
    <lineage>
        <taxon>unclassified sequences</taxon>
        <taxon>metagenomes</taxon>
        <taxon>ecological metagenomes</taxon>
    </lineage>
</organism>
<dbReference type="SUPFAM" id="SSF51735">
    <property type="entry name" value="NAD(P)-binding Rossmann-fold domains"/>
    <property type="match status" value="1"/>
</dbReference>
<dbReference type="InterPro" id="IPR036291">
    <property type="entry name" value="NAD(P)-bd_dom_sf"/>
</dbReference>
<dbReference type="EMBL" id="BARU01007329">
    <property type="protein sequence ID" value="GAH44070.1"/>
    <property type="molecule type" value="Genomic_DNA"/>
</dbReference>
<protein>
    <recommendedName>
        <fullName evidence="1">6-phosphogluconate dehydrogenase NADP-binding domain-containing protein</fullName>
    </recommendedName>
</protein>
<dbReference type="Pfam" id="PF03446">
    <property type="entry name" value="NAD_binding_2"/>
    <property type="match status" value="1"/>
</dbReference>
<feature type="non-terminal residue" evidence="2">
    <location>
        <position position="70"/>
    </location>
</feature>
<comment type="caution">
    <text evidence="2">The sequence shown here is derived from an EMBL/GenBank/DDBJ whole genome shotgun (WGS) entry which is preliminary data.</text>
</comment>
<proteinExistence type="predicted"/>
<feature type="domain" description="6-phosphogluconate dehydrogenase NADP-binding" evidence="1">
    <location>
        <begin position="6"/>
        <end position="64"/>
    </location>
</feature>